<dbReference type="Proteomes" id="UP001589838">
    <property type="component" value="Unassembled WGS sequence"/>
</dbReference>
<reference evidence="1 2" key="1">
    <citation type="submission" date="2024-09" db="EMBL/GenBank/DDBJ databases">
        <authorList>
            <person name="Sun Q."/>
            <person name="Mori K."/>
        </authorList>
    </citation>
    <scope>NUCLEOTIDE SEQUENCE [LARGE SCALE GENOMIC DNA]</scope>
    <source>
        <strain evidence="1 2">NCAIM B.02610</strain>
    </source>
</reference>
<keyword evidence="2" id="KW-1185">Reference proteome</keyword>
<comment type="caution">
    <text evidence="1">The sequence shown here is derived from an EMBL/GenBank/DDBJ whole genome shotgun (WGS) entry which is preliminary data.</text>
</comment>
<proteinExistence type="predicted"/>
<accession>A0ABV6KGT7</accession>
<sequence>MFIQANERTDKEQFMKVWSTIALERKYPVTELADNSEAFILQNKDGVNVGTIEFVPCELGLASSNDIINISGESRVTNNLGSAYQVRKMGVIKEFGSKKILLDLLKLAATHAKDKQVRYYVSYLEKRHYQILTEKYKFRIDRMGEDVKFEKRVCVPSLIDVWDAINNTQGYPIHIKSIAYVVRGTKKVKSLFV</sequence>
<dbReference type="EMBL" id="JBHLUX010000029">
    <property type="protein sequence ID" value="MFC0471046.1"/>
    <property type="molecule type" value="Genomic_DNA"/>
</dbReference>
<evidence type="ECO:0000313" key="2">
    <source>
        <dbReference type="Proteomes" id="UP001589838"/>
    </source>
</evidence>
<evidence type="ECO:0000313" key="1">
    <source>
        <dbReference type="EMBL" id="MFC0471046.1"/>
    </source>
</evidence>
<gene>
    <name evidence="1" type="ORF">ACFFHM_11280</name>
</gene>
<protein>
    <recommendedName>
        <fullName evidence="3">N-acetyltransferase domain-containing protein</fullName>
    </recommendedName>
</protein>
<name>A0ABV6KGT7_9BACI</name>
<dbReference type="RefSeq" id="WP_335958439.1">
    <property type="nucleotide sequence ID" value="NZ_JAXBLX010000001.1"/>
</dbReference>
<organism evidence="1 2">
    <name type="scientific">Halalkalibacter kiskunsagensis</name>
    <dbReference type="NCBI Taxonomy" id="1548599"/>
    <lineage>
        <taxon>Bacteria</taxon>
        <taxon>Bacillati</taxon>
        <taxon>Bacillota</taxon>
        <taxon>Bacilli</taxon>
        <taxon>Bacillales</taxon>
        <taxon>Bacillaceae</taxon>
        <taxon>Halalkalibacter</taxon>
    </lineage>
</organism>
<evidence type="ECO:0008006" key="3">
    <source>
        <dbReference type="Google" id="ProtNLM"/>
    </source>
</evidence>